<dbReference type="Proteomes" id="UP001321445">
    <property type="component" value="Chromosome"/>
</dbReference>
<name>A0ABM8FJ99_9BACT</name>
<keyword evidence="3" id="KW-1185">Reference proteome</keyword>
<feature type="transmembrane region" description="Helical" evidence="1">
    <location>
        <begin position="919"/>
        <end position="937"/>
    </location>
</feature>
<feature type="transmembrane region" description="Helical" evidence="1">
    <location>
        <begin position="425"/>
        <end position="445"/>
    </location>
</feature>
<dbReference type="Pfam" id="PF00873">
    <property type="entry name" value="ACR_tran"/>
    <property type="match status" value="1"/>
</dbReference>
<proteinExistence type="predicted"/>
<feature type="transmembrane region" description="Helical" evidence="1">
    <location>
        <begin position="861"/>
        <end position="880"/>
    </location>
</feature>
<dbReference type="InterPro" id="IPR027463">
    <property type="entry name" value="AcrB_DN_DC_subdom"/>
</dbReference>
<dbReference type="PRINTS" id="PR00702">
    <property type="entry name" value="ACRIFLAVINRP"/>
</dbReference>
<accession>A0ABM8FJ99</accession>
<dbReference type="Gene3D" id="3.30.70.1440">
    <property type="entry name" value="Multidrug efflux transporter AcrB pore domain"/>
    <property type="match status" value="1"/>
</dbReference>
<dbReference type="PANTHER" id="PTHR32063:SF0">
    <property type="entry name" value="SWARMING MOTILITY PROTEIN SWRC"/>
    <property type="match status" value="1"/>
</dbReference>
<feature type="transmembrane region" description="Helical" evidence="1">
    <location>
        <begin position="990"/>
        <end position="1015"/>
    </location>
</feature>
<evidence type="ECO:0000313" key="2">
    <source>
        <dbReference type="EMBL" id="BDY12371.1"/>
    </source>
</evidence>
<keyword evidence="1" id="KW-1133">Transmembrane helix</keyword>
<dbReference type="SUPFAM" id="SSF82714">
    <property type="entry name" value="Multidrug efflux transporter AcrB TolC docking domain, DN and DC subdomains"/>
    <property type="match status" value="1"/>
</dbReference>
<feature type="transmembrane region" description="Helical" evidence="1">
    <location>
        <begin position="457"/>
        <end position="476"/>
    </location>
</feature>
<feature type="transmembrane region" description="Helical" evidence="1">
    <location>
        <begin position="330"/>
        <end position="346"/>
    </location>
</feature>
<dbReference type="Gene3D" id="3.30.70.1430">
    <property type="entry name" value="Multidrug efflux transporter AcrB pore domain"/>
    <property type="match status" value="2"/>
</dbReference>
<dbReference type="InterPro" id="IPR001036">
    <property type="entry name" value="Acrflvin-R"/>
</dbReference>
<feature type="transmembrane region" description="Helical" evidence="1">
    <location>
        <begin position="12"/>
        <end position="30"/>
    </location>
</feature>
<feature type="transmembrane region" description="Helical" evidence="1">
    <location>
        <begin position="886"/>
        <end position="907"/>
    </location>
</feature>
<dbReference type="SUPFAM" id="SSF82866">
    <property type="entry name" value="Multidrug efflux transporter AcrB transmembrane domain"/>
    <property type="match status" value="2"/>
</dbReference>
<dbReference type="Gene3D" id="3.30.70.1320">
    <property type="entry name" value="Multidrug efflux transporter AcrB pore domain like"/>
    <property type="match status" value="1"/>
</dbReference>
<dbReference type="PANTHER" id="PTHR32063">
    <property type="match status" value="1"/>
</dbReference>
<keyword evidence="1" id="KW-0812">Transmembrane</keyword>
<dbReference type="EMBL" id="AP027370">
    <property type="protein sequence ID" value="BDY12371.1"/>
    <property type="molecule type" value="Genomic_DNA"/>
</dbReference>
<dbReference type="Gene3D" id="1.20.1640.10">
    <property type="entry name" value="Multidrug efflux transporter AcrB transmembrane domain"/>
    <property type="match status" value="2"/>
</dbReference>
<evidence type="ECO:0000313" key="3">
    <source>
        <dbReference type="Proteomes" id="UP001321445"/>
    </source>
</evidence>
<feature type="transmembrane region" description="Helical" evidence="1">
    <location>
        <begin position="957"/>
        <end position="978"/>
    </location>
</feature>
<reference evidence="2 3" key="1">
    <citation type="submission" date="2023-03" db="EMBL/GenBank/DDBJ databases">
        <title>Description of Hydrogenimonas sp. ISO32.</title>
        <authorList>
            <person name="Mino S."/>
            <person name="Fukazawa S."/>
            <person name="Sawabe T."/>
        </authorList>
    </citation>
    <scope>NUCLEOTIDE SEQUENCE [LARGE SCALE GENOMIC DNA]</scope>
    <source>
        <strain evidence="2 3">ISO32</strain>
    </source>
</reference>
<evidence type="ECO:0000256" key="1">
    <source>
        <dbReference type="SAM" id="Phobius"/>
    </source>
</evidence>
<protein>
    <submittedName>
        <fullName evidence="2">Nodulation protein NolG</fullName>
    </submittedName>
</protein>
<organism evidence="2 3">
    <name type="scientific">Hydrogenimonas cancrithermarum</name>
    <dbReference type="NCBI Taxonomy" id="2993563"/>
    <lineage>
        <taxon>Bacteria</taxon>
        <taxon>Pseudomonadati</taxon>
        <taxon>Campylobacterota</taxon>
        <taxon>Epsilonproteobacteria</taxon>
        <taxon>Campylobacterales</taxon>
        <taxon>Hydrogenimonadaceae</taxon>
        <taxon>Hydrogenimonas</taxon>
    </lineage>
</organism>
<dbReference type="SUPFAM" id="SSF82693">
    <property type="entry name" value="Multidrug efflux transporter AcrB pore domain, PN1, PN2, PC1 and PC2 subdomains"/>
    <property type="match status" value="2"/>
</dbReference>
<dbReference type="Gene3D" id="3.30.2090.10">
    <property type="entry name" value="Multidrug efflux transporter AcrB TolC docking domain, DN and DC subdomains"/>
    <property type="match status" value="2"/>
</dbReference>
<sequence>MFDFFYKRPYLLYSIIAAFFFMGIVGLVTLPKNLFPDANRPQVIVITQVPGATAQVAANTVSKPIEEEISRLGLVRDVSSVNVANFSIVKAEFEYEKGLESAAVDVANALSVARGKLPSSANPTIYTAGDFTLPVDVVSLTPKNDQISLAEIRKVADSFIKPYLLGNPAIGNVEVFGGFESSIRIDVDPFKAKKYGVSFDRLAKVLGELNRDMPLGFMKGENGFYTLTYYGEKDEVSRLKQLHILPNVMLGKIADVRWSYRKRMCGYMGNGKQAIALSIQRSPGGSVLAVSDTARAEMKKLQQRYPNIDFQIADTQRDLIETANTNMLEALRDAIIFTLLVIMIFLGNFRAIIAAGLSIPMVFFATMAVIWLMGGELNIVVYTGIILALGMLVDDAVVVLENIERHLNEKHEDLQTAIRKGTKEVLMPVFAGTVATIAIIFPLMFVGDFPQHIFRPLIETLIIALLVSYFLSITFIPKLSAWLYRNGTRKTKIEKWFEWFYQNTIGRLVAPYIGILKFSNGGSGVLRRIVLTVAVLAILVLSVKNILPLIGKDVMPPMDTGIIKVQVAFSTNDTVDTGEKRLEPFLSWLHDQNWVRMSSVAFGTEPGVLSLGSGNLPAEATITINTVNRFARKASIWELEEIIRDKLSHLEGVTRNDVFDFGATALSTIKAPLDVRIKSADWEGLPDKAKEVLAAMKEIRGLTSLSQSWDNNFAEIAVEIDTNRALGYGLTPWQIAMQMPLKGEIVSLAAGFASMNTQMVRLYLKGKFATDIQTIRLLPITTKFGEIPLEQIARVHYRLTPAKIERDKMLYSIDVGAYRAKRPVTHLTEDADKVLQDLDTRGFVVTQEGDIVQLNDSFERMVKAIALGVVILLMTLVAIYQSVRLALVMIVVLPLSMIGGAWGMLLFDKPSCMPSMVGILLLFGIIIKNAVLLIDFYKTYEAEGETPFKAAAQSVRVRFRPVMMTAFGTIAGMIPIALEQAVGLERLSPLADVAIGGLLIGTLLTLVYVPMFAYATDPNNKKIDSVKTQFNDSTGEGIEKRIC</sequence>
<keyword evidence="1" id="KW-0472">Membrane</keyword>
<gene>
    <name evidence="2" type="primary">nolG</name>
    <name evidence="2" type="ORF">HCR_06830</name>
</gene>
<dbReference type="RefSeq" id="WP_286337570.1">
    <property type="nucleotide sequence ID" value="NZ_AP027370.1"/>
</dbReference>
<feature type="transmembrane region" description="Helical" evidence="1">
    <location>
        <begin position="525"/>
        <end position="547"/>
    </location>
</feature>